<gene>
    <name evidence="3" type="ORF">LV75_000817</name>
</gene>
<dbReference type="Pfam" id="PF14267">
    <property type="entry name" value="DUF4357"/>
    <property type="match status" value="1"/>
</dbReference>
<feature type="region of interest" description="Disordered" evidence="1">
    <location>
        <begin position="237"/>
        <end position="280"/>
    </location>
</feature>
<comment type="caution">
    <text evidence="3">The sequence shown here is derived from an EMBL/GenBank/DDBJ whole genome shotgun (WGS) entry which is preliminary data.</text>
</comment>
<dbReference type="InterPro" id="IPR025579">
    <property type="entry name" value="DUF4357"/>
</dbReference>
<evidence type="ECO:0000259" key="2">
    <source>
        <dbReference type="Pfam" id="PF14267"/>
    </source>
</evidence>
<reference evidence="3 4" key="1">
    <citation type="submission" date="2022-06" db="EMBL/GenBank/DDBJ databases">
        <title>Genomic Encyclopedia of Archaeal and Bacterial Type Strains, Phase II (KMG-II): from individual species to whole genera.</title>
        <authorList>
            <person name="Goeker M."/>
        </authorList>
    </citation>
    <scope>NUCLEOTIDE SEQUENCE [LARGE SCALE GENOMIC DNA]</scope>
    <source>
        <strain evidence="3 4">DSM 44255</strain>
    </source>
</reference>
<proteinExistence type="predicted"/>
<keyword evidence="4" id="KW-1185">Reference proteome</keyword>
<dbReference type="CDD" id="cd10447">
    <property type="entry name" value="GIY-YIG_unchar_2"/>
    <property type="match status" value="1"/>
</dbReference>
<dbReference type="EMBL" id="JAMTCO010000002">
    <property type="protein sequence ID" value="MCP2268331.1"/>
    <property type="molecule type" value="Genomic_DNA"/>
</dbReference>
<dbReference type="Proteomes" id="UP001205185">
    <property type="component" value="Unassembled WGS sequence"/>
</dbReference>
<accession>A0ABT1I6U0</accession>
<evidence type="ECO:0000313" key="3">
    <source>
        <dbReference type="EMBL" id="MCP2268331.1"/>
    </source>
</evidence>
<organism evidence="3 4">
    <name type="scientific">Actinokineospora diospyrosa</name>
    <dbReference type="NCBI Taxonomy" id="103728"/>
    <lineage>
        <taxon>Bacteria</taxon>
        <taxon>Bacillati</taxon>
        <taxon>Actinomycetota</taxon>
        <taxon>Actinomycetes</taxon>
        <taxon>Pseudonocardiales</taxon>
        <taxon>Pseudonocardiaceae</taxon>
        <taxon>Actinokineospora</taxon>
    </lineage>
</organism>
<sequence length="280" mass="30515">MCLAFSRADYARARSRKEFQQTGVYLLTGPDTEGKGTDVLYIGEGDVVDIRLDAHQRSKDFWTNAYVLTTTDDSLNKAHVRYLEARLIDMAAKANSVQLDNGTAPKVPWLSEPEIADMETFLANMLLILPIVGVHAFETPAVSSTAVGAPAAARSAPPVNQYFLKTQLTVAEGADDPRGFTVFEGAVGRRDVKTMSSGYLALREKLLREGVLVDHGNDQIRLTRTYVFDSPSSAASVLAGGAKNGRTEWKDARGRTLKENQQHSVDESSRPPEVDDGLVG</sequence>
<name>A0ABT1I6U0_9PSEU</name>
<evidence type="ECO:0000256" key="1">
    <source>
        <dbReference type="SAM" id="MobiDB-lite"/>
    </source>
</evidence>
<protein>
    <recommendedName>
        <fullName evidence="2">DUF4357 domain-containing protein</fullName>
    </recommendedName>
</protein>
<evidence type="ECO:0000313" key="4">
    <source>
        <dbReference type="Proteomes" id="UP001205185"/>
    </source>
</evidence>
<feature type="domain" description="DUF4357" evidence="2">
    <location>
        <begin position="203"/>
        <end position="257"/>
    </location>
</feature>
<feature type="compositionally biased region" description="Basic and acidic residues" evidence="1">
    <location>
        <begin position="245"/>
        <end position="273"/>
    </location>
</feature>